<evidence type="ECO:0008006" key="3">
    <source>
        <dbReference type="Google" id="ProtNLM"/>
    </source>
</evidence>
<evidence type="ECO:0000313" key="2">
    <source>
        <dbReference type="Proteomes" id="UP000250218"/>
    </source>
</evidence>
<organism evidence="1 2">
    <name type="scientific">[Mycoplasma] anseris</name>
    <dbReference type="NCBI Taxonomy" id="92400"/>
    <lineage>
        <taxon>Bacteria</taxon>
        <taxon>Bacillati</taxon>
        <taxon>Mycoplasmatota</taxon>
        <taxon>Mycoplasmoidales</taxon>
        <taxon>Metamycoplasmataceae</taxon>
        <taxon>Metamycoplasma</taxon>
    </lineage>
</organism>
<proteinExistence type="predicted"/>
<name>A0A2Z4ND68_9BACT</name>
<reference evidence="2" key="1">
    <citation type="submission" date="2018-06" db="EMBL/GenBank/DDBJ databases">
        <title>Complete genome sequences of Mycoplasma anatis, M. anseris and M. cloacale type strains.</title>
        <authorList>
            <person name="Grozner D."/>
            <person name="Forro B."/>
            <person name="Sulyok K.M."/>
            <person name="Marton S."/>
            <person name="Kreizinger Z."/>
            <person name="Banyai K."/>
            <person name="Gyuranecz M."/>
        </authorList>
    </citation>
    <scope>NUCLEOTIDE SEQUENCE [LARGE SCALE GENOMIC DNA]</scope>
    <source>
        <strain evidence="2">ATCC 49234</strain>
    </source>
</reference>
<evidence type="ECO:0000313" key="1">
    <source>
        <dbReference type="EMBL" id="AWX69522.1"/>
    </source>
</evidence>
<dbReference type="EMBL" id="CP030140">
    <property type="protein sequence ID" value="AWX69522.1"/>
    <property type="molecule type" value="Genomic_DNA"/>
</dbReference>
<keyword evidence="2" id="KW-1185">Reference proteome</keyword>
<dbReference type="KEGG" id="mane:DP065_02025"/>
<dbReference type="RefSeq" id="WP_033178653.1">
    <property type="nucleotide sequence ID" value="NZ_CP030140.1"/>
</dbReference>
<sequence>MKKRLINRIILGNTFLIPLVSFFSISCNSKRPKYDERIINSKEIENASYDNANIIIDKSKFKIEGSWNNSYNISKTEIQKIFQKYNMVLTEEGKKITAKQFYDIAYAEIVKRILPSGIYFVEGKESFEAIFSSNPIKKYLNITWPNFAKFDQNYFEVRYRLEVYNPTTPDEITIRAQFFHSDKFHIDNRYPNIVIQKHDTGISVGPKWYFTIKGFKASE</sequence>
<accession>A0A2Z4ND68</accession>
<dbReference type="PROSITE" id="PS51257">
    <property type="entry name" value="PROKAR_LIPOPROTEIN"/>
    <property type="match status" value="1"/>
</dbReference>
<dbReference type="Proteomes" id="UP000250218">
    <property type="component" value="Chromosome"/>
</dbReference>
<gene>
    <name evidence="1" type="ORF">DP065_02025</name>
</gene>
<dbReference type="AlphaFoldDB" id="A0A2Z4ND68"/>
<protein>
    <recommendedName>
        <fullName evidence="3">Lipoprotein</fullName>
    </recommendedName>
</protein>